<dbReference type="GO" id="GO:0043023">
    <property type="term" value="F:ribosomal large subunit binding"/>
    <property type="evidence" value="ECO:0007669"/>
    <property type="project" value="TreeGrafter"/>
</dbReference>
<dbReference type="OrthoDB" id="9804006at2"/>
<evidence type="ECO:0000259" key="4">
    <source>
        <dbReference type="Pfam" id="PF01765"/>
    </source>
</evidence>
<evidence type="ECO:0000256" key="3">
    <source>
        <dbReference type="HAMAP-Rule" id="MF_00040"/>
    </source>
</evidence>
<dbReference type="Gene3D" id="3.30.1360.40">
    <property type="match status" value="1"/>
</dbReference>
<dbReference type="EMBL" id="LM655252">
    <property type="protein sequence ID" value="CDZ16323.1"/>
    <property type="molecule type" value="Genomic_DNA"/>
</dbReference>
<protein>
    <recommendedName>
        <fullName evidence="3">Ribosome-recycling factor</fullName>
        <shortName evidence="3">RRF</shortName>
    </recommendedName>
    <alternativeName>
        <fullName evidence="3">Ribosome-releasing factor</fullName>
    </alternativeName>
</protein>
<dbReference type="CDD" id="cd00520">
    <property type="entry name" value="RRF"/>
    <property type="match status" value="1"/>
</dbReference>
<gene>
    <name evidence="3 5" type="primary">frr</name>
    <name evidence="5" type="ORF">CEM_051</name>
</gene>
<accession>A0A078KDP5</accession>
<reference evidence="6" key="1">
    <citation type="submission" date="2014-07" db="EMBL/GenBank/DDBJ databases">
        <authorList>
            <person name="Santos-Garcia D."/>
        </authorList>
    </citation>
    <scope>NUCLEOTIDE SEQUENCE [LARGE SCALE GENOMIC DNA]</scope>
</reference>
<dbReference type="PANTHER" id="PTHR20982:SF3">
    <property type="entry name" value="MITOCHONDRIAL RIBOSOME RECYCLING FACTOR PSEUDO 1"/>
    <property type="match status" value="1"/>
</dbReference>
<comment type="similarity">
    <text evidence="1 3">Belongs to the RRF family.</text>
</comment>
<keyword evidence="3" id="KW-0963">Cytoplasm</keyword>
<dbReference type="NCBIfam" id="TIGR00496">
    <property type="entry name" value="frr"/>
    <property type="match status" value="1"/>
</dbReference>
<keyword evidence="6" id="KW-1185">Reference proteome</keyword>
<dbReference type="Pfam" id="PF01765">
    <property type="entry name" value="RRF"/>
    <property type="match status" value="1"/>
</dbReference>
<dbReference type="STRING" id="1495769.CEM_051"/>
<dbReference type="HAMAP" id="MF_00040">
    <property type="entry name" value="RRF"/>
    <property type="match status" value="1"/>
</dbReference>
<keyword evidence="2 3" id="KW-0648">Protein biosynthesis</keyword>
<evidence type="ECO:0000256" key="2">
    <source>
        <dbReference type="ARBA" id="ARBA00022917"/>
    </source>
</evidence>
<dbReference type="AlphaFoldDB" id="A0A078KDP5"/>
<dbReference type="PANTHER" id="PTHR20982">
    <property type="entry name" value="RIBOSOME RECYCLING FACTOR"/>
    <property type="match status" value="1"/>
</dbReference>
<dbReference type="GO" id="GO:0005829">
    <property type="term" value="C:cytosol"/>
    <property type="evidence" value="ECO:0007669"/>
    <property type="project" value="GOC"/>
</dbReference>
<comment type="function">
    <text evidence="3">Responsible for the release of ribosomes from messenger RNA at the termination of protein biosynthesis. May increase the efficiency of translation by recycling ribosomes from one round of translation to another.</text>
</comment>
<evidence type="ECO:0000256" key="1">
    <source>
        <dbReference type="ARBA" id="ARBA00005912"/>
    </source>
</evidence>
<dbReference type="Proteomes" id="UP000032420">
    <property type="component" value="Chromosome I"/>
</dbReference>
<organism evidence="5 6">
    <name type="scientific">Candidatus Johnevansia muelleri</name>
    <dbReference type="NCBI Taxonomy" id="1495769"/>
    <lineage>
        <taxon>Bacteria</taxon>
        <taxon>Pseudomonadati</taxon>
        <taxon>Pseudomonadota</taxon>
        <taxon>Gammaproteobacteria</taxon>
        <taxon>Candidatus Johnevansiales</taxon>
        <taxon>Candidatus Johnevansiaceae</taxon>
        <taxon>Candidatus Johnevansia</taxon>
    </lineage>
</organism>
<comment type="subcellular location">
    <subcellularLocation>
        <location evidence="3">Cytoplasm</location>
    </subcellularLocation>
</comment>
<dbReference type="KEGG" id="eme:CEM_051"/>
<dbReference type="GO" id="GO:0002184">
    <property type="term" value="P:cytoplasmic translational termination"/>
    <property type="evidence" value="ECO:0007669"/>
    <property type="project" value="TreeGrafter"/>
</dbReference>
<evidence type="ECO:0000313" key="6">
    <source>
        <dbReference type="Proteomes" id="UP000032420"/>
    </source>
</evidence>
<dbReference type="InterPro" id="IPR002661">
    <property type="entry name" value="Ribosome_recyc_fac"/>
</dbReference>
<name>A0A078KDP5_9GAMM</name>
<dbReference type="InterPro" id="IPR023584">
    <property type="entry name" value="Ribosome_recyc_fac_dom"/>
</dbReference>
<dbReference type="SUPFAM" id="SSF55194">
    <property type="entry name" value="Ribosome recycling factor, RRF"/>
    <property type="match status" value="1"/>
</dbReference>
<proteinExistence type="inferred from homology"/>
<dbReference type="Gene3D" id="1.10.132.20">
    <property type="entry name" value="Ribosome-recycling factor"/>
    <property type="match status" value="1"/>
</dbReference>
<sequence length="185" mass="21396">MINNIKQSAEIRMKKTIDTLQDNLKKFRTTRANPDILDIIKVKYYGLDIPLNKLANINIEDARTISITPWDNIMVNNIEKSILSSNLGLNPSILDSMIRISIPPLNEETRKNYVRKLRIEAEQSRIAIRNVRRNAIGEVKSLLKNRKISEDKAIKAESILQDLTNKYIDDIKKIIDKKEIDIMKI</sequence>
<feature type="domain" description="Ribosome recycling factor" evidence="4">
    <location>
        <begin position="20"/>
        <end position="183"/>
    </location>
</feature>
<dbReference type="FunFam" id="3.30.1360.40:FF:000001">
    <property type="entry name" value="Ribosome-recycling factor"/>
    <property type="match status" value="1"/>
</dbReference>
<evidence type="ECO:0000313" key="5">
    <source>
        <dbReference type="EMBL" id="CDZ16323.1"/>
    </source>
</evidence>
<dbReference type="InterPro" id="IPR036191">
    <property type="entry name" value="RRF_sf"/>
</dbReference>
<dbReference type="HOGENOM" id="CLU_073981_2_0_6"/>